<evidence type="ECO:0000259" key="9">
    <source>
        <dbReference type="Pfam" id="PF02223"/>
    </source>
</evidence>
<dbReference type="Proteomes" id="UP001521116">
    <property type="component" value="Unassembled WGS sequence"/>
</dbReference>
<dbReference type="SUPFAM" id="SSF52540">
    <property type="entry name" value="P-loop containing nucleoside triphosphate hydrolases"/>
    <property type="match status" value="1"/>
</dbReference>
<feature type="domain" description="Thymidylate kinase-like" evidence="9">
    <location>
        <begin position="8"/>
        <end position="191"/>
    </location>
</feature>
<dbReference type="Pfam" id="PF02223">
    <property type="entry name" value="Thymidylate_kin"/>
    <property type="match status" value="1"/>
</dbReference>
<sequence>MRGKLIVFEGLDRAGKSTQCGRLIMRLQERGQPVKHMRFPDRTTPIGQMINAYLTGASEQEDHVIHLLFTANRWEAAASIKSLIAEGTTVVIDRYYYSGCVYSAAKDNPSLSLDWARHPEVGLPRPDVVVFLDISPEKAAQRGGYGSEKYENSKMQKRVRELFDDMKSLQQEGHDFVTIDAGDSEEEVARRVEEAVLDAVKRVDETDSPLRVVGSL</sequence>
<dbReference type="EMBL" id="JAJVDC020000009">
    <property type="protein sequence ID" value="KAL1635874.1"/>
    <property type="molecule type" value="Genomic_DNA"/>
</dbReference>
<dbReference type="InterPro" id="IPR027417">
    <property type="entry name" value="P-loop_NTPase"/>
</dbReference>
<accession>A0ABR3T988</accession>
<dbReference type="Gene3D" id="3.40.50.300">
    <property type="entry name" value="P-loop containing nucleotide triphosphate hydrolases"/>
    <property type="match status" value="1"/>
</dbReference>
<evidence type="ECO:0000256" key="1">
    <source>
        <dbReference type="ARBA" id="ARBA00004992"/>
    </source>
</evidence>
<evidence type="ECO:0000313" key="10">
    <source>
        <dbReference type="EMBL" id="KAL1635874.1"/>
    </source>
</evidence>
<evidence type="ECO:0000256" key="6">
    <source>
        <dbReference type="ARBA" id="ARBA00022741"/>
    </source>
</evidence>
<evidence type="ECO:0000256" key="7">
    <source>
        <dbReference type="ARBA" id="ARBA00022777"/>
    </source>
</evidence>
<proteinExistence type="inferred from homology"/>
<dbReference type="PANTHER" id="PTHR10344:SF1">
    <property type="entry name" value="THYMIDYLATE KINASE"/>
    <property type="match status" value="1"/>
</dbReference>
<comment type="similarity">
    <text evidence="2">Belongs to the thymidylate kinase family.</text>
</comment>
<keyword evidence="7 10" id="KW-0418">Kinase</keyword>
<dbReference type="HAMAP" id="MF_00165">
    <property type="entry name" value="Thymidylate_kinase"/>
    <property type="match status" value="1"/>
</dbReference>
<protein>
    <recommendedName>
        <fullName evidence="3">dTMP kinase</fullName>
        <ecNumber evidence="3">2.7.4.9</ecNumber>
    </recommendedName>
</protein>
<evidence type="ECO:0000256" key="3">
    <source>
        <dbReference type="ARBA" id="ARBA00012980"/>
    </source>
</evidence>
<keyword evidence="8" id="KW-0067">ATP-binding</keyword>
<dbReference type="CDD" id="cd01672">
    <property type="entry name" value="TMPK"/>
    <property type="match status" value="1"/>
</dbReference>
<evidence type="ECO:0000256" key="2">
    <source>
        <dbReference type="ARBA" id="ARBA00009776"/>
    </source>
</evidence>
<comment type="caution">
    <text evidence="10">The sequence shown here is derived from an EMBL/GenBank/DDBJ whole genome shotgun (WGS) entry which is preliminary data.</text>
</comment>
<reference evidence="10 11" key="1">
    <citation type="submission" date="2024-02" db="EMBL/GenBank/DDBJ databases">
        <title>De novo assembly and annotation of 12 fungi associated with fruit tree decline syndrome in Ontario, Canada.</title>
        <authorList>
            <person name="Sulman M."/>
            <person name="Ellouze W."/>
            <person name="Ilyukhin E."/>
        </authorList>
    </citation>
    <scope>NUCLEOTIDE SEQUENCE [LARGE SCALE GENOMIC DNA]</scope>
    <source>
        <strain evidence="10 11">M1-105</strain>
    </source>
</reference>
<dbReference type="NCBIfam" id="TIGR00041">
    <property type="entry name" value="DTMP_kinase"/>
    <property type="match status" value="1"/>
</dbReference>
<keyword evidence="4" id="KW-0808">Transferase</keyword>
<dbReference type="GO" id="GO:0016301">
    <property type="term" value="F:kinase activity"/>
    <property type="evidence" value="ECO:0007669"/>
    <property type="project" value="UniProtKB-KW"/>
</dbReference>
<dbReference type="InterPro" id="IPR018095">
    <property type="entry name" value="Thymidylate_kin_CS"/>
</dbReference>
<evidence type="ECO:0000256" key="4">
    <source>
        <dbReference type="ARBA" id="ARBA00022679"/>
    </source>
</evidence>
<evidence type="ECO:0000256" key="5">
    <source>
        <dbReference type="ARBA" id="ARBA00022727"/>
    </source>
</evidence>
<gene>
    <name evidence="10" type="primary">CDC8</name>
    <name evidence="10" type="ORF">SLS56_001569</name>
</gene>
<dbReference type="EC" id="2.7.4.9" evidence="3"/>
<dbReference type="PROSITE" id="PS01331">
    <property type="entry name" value="THYMIDYLATE_KINASE"/>
    <property type="match status" value="1"/>
</dbReference>
<comment type="pathway">
    <text evidence="1">Pyrimidine metabolism; dTTP biosynthesis.</text>
</comment>
<keyword evidence="6" id="KW-0547">Nucleotide-binding</keyword>
<evidence type="ECO:0000256" key="8">
    <source>
        <dbReference type="ARBA" id="ARBA00022840"/>
    </source>
</evidence>
<dbReference type="InterPro" id="IPR039430">
    <property type="entry name" value="Thymidylate_kin-like_dom"/>
</dbReference>
<evidence type="ECO:0000313" key="11">
    <source>
        <dbReference type="Proteomes" id="UP001521116"/>
    </source>
</evidence>
<keyword evidence="11" id="KW-1185">Reference proteome</keyword>
<dbReference type="InterPro" id="IPR018094">
    <property type="entry name" value="Thymidylate_kinase"/>
</dbReference>
<organism evidence="10 11">
    <name type="scientific">Neofusicoccum ribis</name>
    <dbReference type="NCBI Taxonomy" id="45134"/>
    <lineage>
        <taxon>Eukaryota</taxon>
        <taxon>Fungi</taxon>
        <taxon>Dikarya</taxon>
        <taxon>Ascomycota</taxon>
        <taxon>Pezizomycotina</taxon>
        <taxon>Dothideomycetes</taxon>
        <taxon>Dothideomycetes incertae sedis</taxon>
        <taxon>Botryosphaeriales</taxon>
        <taxon>Botryosphaeriaceae</taxon>
        <taxon>Neofusicoccum</taxon>
    </lineage>
</organism>
<name>A0ABR3T988_9PEZI</name>
<keyword evidence="5" id="KW-0545">Nucleotide biosynthesis</keyword>
<dbReference type="PANTHER" id="PTHR10344">
    <property type="entry name" value="THYMIDYLATE KINASE"/>
    <property type="match status" value="1"/>
</dbReference>